<dbReference type="InterPro" id="IPR052707">
    <property type="entry name" value="OsmC_Ohr_Peroxiredoxin"/>
</dbReference>
<sequence>MSLSEHHFELTVEWTGNNGTGTSGYRDYSRIHEITAEGPGSINGSAARPFRGDNDRWNPEQLLLAALTQCHMLSYLHVAVQNAVVVTGYTDTATAQLHVNSDGSGEITHATLRPRVELEDESQRDLADSLHDAARDVCFIARSVNFPVHHEPESPTA</sequence>
<dbReference type="PANTHER" id="PTHR42830">
    <property type="entry name" value="OSMOTICALLY INDUCIBLE FAMILY PROTEIN"/>
    <property type="match status" value="1"/>
</dbReference>
<dbReference type="RefSeq" id="WP_183663921.1">
    <property type="nucleotide sequence ID" value="NZ_BAAARH010000003.1"/>
</dbReference>
<dbReference type="Gene3D" id="3.30.300.20">
    <property type="match status" value="1"/>
</dbReference>
<dbReference type="InterPro" id="IPR003718">
    <property type="entry name" value="OsmC/Ohr_fam"/>
</dbReference>
<evidence type="ECO:0000313" key="1">
    <source>
        <dbReference type="EMBL" id="MBB5512076.1"/>
    </source>
</evidence>
<proteinExistence type="predicted"/>
<name>A0A7W8WY88_9MICC</name>
<dbReference type="InterPro" id="IPR036102">
    <property type="entry name" value="OsmC/Ohrsf"/>
</dbReference>
<evidence type="ECO:0000313" key="2">
    <source>
        <dbReference type="Proteomes" id="UP000580797"/>
    </source>
</evidence>
<organism evidence="1 2">
    <name type="scientific">Neomicrococcus aestuarii</name>
    <dbReference type="NCBI Taxonomy" id="556325"/>
    <lineage>
        <taxon>Bacteria</taxon>
        <taxon>Bacillati</taxon>
        <taxon>Actinomycetota</taxon>
        <taxon>Actinomycetes</taxon>
        <taxon>Micrococcales</taxon>
        <taxon>Micrococcaceae</taxon>
        <taxon>Neomicrococcus</taxon>
    </lineage>
</organism>
<gene>
    <name evidence="1" type="ORF">HD598_000763</name>
</gene>
<dbReference type="Proteomes" id="UP000580797">
    <property type="component" value="Unassembled WGS sequence"/>
</dbReference>
<comment type="caution">
    <text evidence="1">The sequence shown here is derived from an EMBL/GenBank/DDBJ whole genome shotgun (WGS) entry which is preliminary data.</text>
</comment>
<dbReference type="EMBL" id="JACHDR010000001">
    <property type="protein sequence ID" value="MBB5512076.1"/>
    <property type="molecule type" value="Genomic_DNA"/>
</dbReference>
<dbReference type="SUPFAM" id="SSF82784">
    <property type="entry name" value="OsmC-like"/>
    <property type="match status" value="1"/>
</dbReference>
<dbReference type="Pfam" id="PF02566">
    <property type="entry name" value="OsmC"/>
    <property type="match status" value="1"/>
</dbReference>
<accession>A0A7W8WY88</accession>
<dbReference type="InterPro" id="IPR015946">
    <property type="entry name" value="KH_dom-like_a/b"/>
</dbReference>
<reference evidence="1 2" key="1">
    <citation type="submission" date="2020-08" db="EMBL/GenBank/DDBJ databases">
        <title>Sequencing the genomes of 1000 actinobacteria strains.</title>
        <authorList>
            <person name="Klenk H.-P."/>
        </authorList>
    </citation>
    <scope>NUCLEOTIDE SEQUENCE [LARGE SCALE GENOMIC DNA]</scope>
    <source>
        <strain evidence="1 2">DSM 105783</strain>
    </source>
</reference>
<protein>
    <submittedName>
        <fullName evidence="1">Organic hydroperoxide reductase OsmC/OhrA</fullName>
    </submittedName>
</protein>
<dbReference type="PANTHER" id="PTHR42830:SF2">
    <property type="entry name" value="OSMC_OHR FAMILY PROTEIN"/>
    <property type="match status" value="1"/>
</dbReference>
<dbReference type="AlphaFoldDB" id="A0A7W8WY88"/>